<feature type="binding site" evidence="6">
    <location>
        <position position="30"/>
    </location>
    <ligand>
        <name>Na(+)</name>
        <dbReference type="ChEBI" id="CHEBI:29101"/>
        <label>1</label>
    </ligand>
</feature>
<keyword evidence="11" id="KW-1185">Reference proteome</keyword>
<keyword evidence="2 8" id="KW-0813">Transport</keyword>
<feature type="binding site" evidence="6">
    <location>
        <position position="351"/>
    </location>
    <ligand>
        <name>Na(+)</name>
        <dbReference type="ChEBI" id="CHEBI:29101"/>
        <label>1</label>
    </ligand>
</feature>
<evidence type="ECO:0000256" key="8">
    <source>
        <dbReference type="RuleBase" id="RU003732"/>
    </source>
</evidence>
<dbReference type="GO" id="GO:0042995">
    <property type="term" value="C:cell projection"/>
    <property type="evidence" value="ECO:0007669"/>
    <property type="project" value="TreeGrafter"/>
</dbReference>
<proteinExistence type="inferred from homology"/>
<feature type="binding site" evidence="6">
    <location>
        <position position="26"/>
    </location>
    <ligand>
        <name>Na(+)</name>
        <dbReference type="ChEBI" id="CHEBI:29101"/>
        <label>1</label>
    </ligand>
</feature>
<evidence type="ECO:0000313" key="11">
    <source>
        <dbReference type="Proteomes" id="UP000007875"/>
    </source>
</evidence>
<dbReference type="PROSITE" id="PS00610">
    <property type="entry name" value="NA_NEUROTRAN_SYMP_1"/>
    <property type="match status" value="1"/>
</dbReference>
<keyword evidence="6" id="KW-0915">Sodium</keyword>
<protein>
    <recommendedName>
        <fullName evidence="8">Transporter</fullName>
    </recommendedName>
</protein>
<dbReference type="PANTHER" id="PTHR11616:SF289">
    <property type="entry name" value="TRANSPORTER"/>
    <property type="match status" value="1"/>
</dbReference>
<dbReference type="InterPro" id="IPR037272">
    <property type="entry name" value="SNS_sf"/>
</dbReference>
<dbReference type="InterPro" id="IPR000175">
    <property type="entry name" value="Na/ntran_symport"/>
</dbReference>
<feature type="transmembrane region" description="Helical" evidence="9">
    <location>
        <begin position="89"/>
        <end position="116"/>
    </location>
</feature>
<dbReference type="SUPFAM" id="SSF161070">
    <property type="entry name" value="SNF-like"/>
    <property type="match status" value="1"/>
</dbReference>
<feature type="transmembrane region" description="Helical" evidence="9">
    <location>
        <begin position="47"/>
        <end position="68"/>
    </location>
</feature>
<name>H2Z8Z1_CIOSA</name>
<dbReference type="Proteomes" id="UP000007875">
    <property type="component" value="Unassembled WGS sequence"/>
</dbReference>
<sequence length="533" mass="59551">ESLAPIQREKWTRKMDFILSVAGGFVGLGNVWRFPYLCYKNGGGAFLIPYAIFLVLGGIPIFFLEVSLGQYMSEGGVTSWRITPIGTGIGYASMVVVALLNIYYIVILAWAFFYLFQSFTTELPWGKCGQYWNTPCCVATYSKSNSLNQTLLNISMSTVSPSLTTVPGTYNATLCNGTRTSPETEYWERRVLGLSTGLDDVGTVRWELALCLLLSWVICYFCIWKGVKSTGKVVYFTATFPFLMLIVLLIRGVTLPGALTGIRFYLTPDINKLANPQVWIDAGTQIFFSFAICLGALVSLGSYNKFGNNCYKVRVACRTSTFEYTVHTCFIQNYNYINVFIQDCIILSLVNSGTSFISGFAIFSVLGFMAEEQGVHISEVAESGPGLAFIAYPKAITMMPVSTLWAILFFVMLILLGLDSQFVETEGFITSFVDMFPRQLRKGYNREIFIAATCFISYLVGLTMVTNCTFIYAMVKFEPLVYNKVYVYPEWGTAIGWVLALSSMVFIPGYAIYSFVITPGSIRERWVKLTTPN</sequence>
<feature type="binding site" evidence="6">
    <location>
        <position position="419"/>
    </location>
    <ligand>
        <name>Na(+)</name>
        <dbReference type="ChEBI" id="CHEBI:29101"/>
        <label>1</label>
    </ligand>
</feature>
<accession>H2Z8Z1</accession>
<feature type="disulfide bond" evidence="7">
    <location>
        <begin position="128"/>
        <end position="137"/>
    </location>
</feature>
<feature type="transmembrane region" description="Helical" evidence="9">
    <location>
        <begin position="344"/>
        <end position="370"/>
    </location>
</feature>
<keyword evidence="4 9" id="KW-1133">Transmembrane helix</keyword>
<evidence type="ECO:0000256" key="9">
    <source>
        <dbReference type="SAM" id="Phobius"/>
    </source>
</evidence>
<evidence type="ECO:0000256" key="4">
    <source>
        <dbReference type="ARBA" id="ARBA00022989"/>
    </source>
</evidence>
<keyword evidence="7" id="KW-1015">Disulfide bond</keyword>
<dbReference type="PRINTS" id="PR00176">
    <property type="entry name" value="NANEUSMPORT"/>
</dbReference>
<feature type="transmembrane region" description="Helical" evidence="9">
    <location>
        <begin position="390"/>
        <end position="416"/>
    </location>
</feature>
<keyword evidence="5 9" id="KW-0472">Membrane</keyword>
<feature type="binding site" evidence="6">
    <location>
        <position position="23"/>
    </location>
    <ligand>
        <name>Na(+)</name>
        <dbReference type="ChEBI" id="CHEBI:29101"/>
        <label>1</label>
    </ligand>
</feature>
<feature type="transmembrane region" description="Helical" evidence="9">
    <location>
        <begin position="494"/>
        <end position="516"/>
    </location>
</feature>
<dbReference type="GeneTree" id="ENSGT00940000154583"/>
<dbReference type="Ensembl" id="ENSCSAVT00000014218.1">
    <property type="protein sequence ID" value="ENSCSAVP00000014056.1"/>
    <property type="gene ID" value="ENSCSAVG00000008249.1"/>
</dbReference>
<dbReference type="PROSITE" id="PS50267">
    <property type="entry name" value="NA_NEUROTRAN_SYMP_3"/>
    <property type="match status" value="1"/>
</dbReference>
<feature type="binding site" evidence="6">
    <location>
        <position position="289"/>
    </location>
    <ligand>
        <name>Na(+)</name>
        <dbReference type="ChEBI" id="CHEBI:29101"/>
        <label>1</label>
    </ligand>
</feature>
<dbReference type="AlphaFoldDB" id="H2Z8Z1"/>
<feature type="transmembrane region" description="Helical" evidence="9">
    <location>
        <begin position="286"/>
        <end position="304"/>
    </location>
</feature>
<evidence type="ECO:0000256" key="1">
    <source>
        <dbReference type="ARBA" id="ARBA00004141"/>
    </source>
</evidence>
<feature type="transmembrane region" description="Helical" evidence="9">
    <location>
        <begin position="235"/>
        <end position="266"/>
    </location>
</feature>
<feature type="transmembrane region" description="Helical" evidence="9">
    <location>
        <begin position="204"/>
        <end position="223"/>
    </location>
</feature>
<evidence type="ECO:0000313" key="10">
    <source>
        <dbReference type="Ensembl" id="ENSCSAVP00000014056.1"/>
    </source>
</evidence>
<feature type="binding site" evidence="6">
    <location>
        <position position="416"/>
    </location>
    <ligand>
        <name>Na(+)</name>
        <dbReference type="ChEBI" id="CHEBI:29101"/>
        <label>1</label>
    </ligand>
</feature>
<evidence type="ECO:0000256" key="7">
    <source>
        <dbReference type="PIRSR" id="PIRSR600175-2"/>
    </source>
</evidence>
<dbReference type="GO" id="GO:0046872">
    <property type="term" value="F:metal ion binding"/>
    <property type="evidence" value="ECO:0007669"/>
    <property type="project" value="UniProtKB-KW"/>
</dbReference>
<reference evidence="10" key="2">
    <citation type="submission" date="2025-08" db="UniProtKB">
        <authorList>
            <consortium name="Ensembl"/>
        </authorList>
    </citation>
    <scope>IDENTIFICATION</scope>
</reference>
<comment type="similarity">
    <text evidence="8">Belongs to the sodium:neurotransmitter symporter (SNF) (TC 2.A.22) family.</text>
</comment>
<comment type="subcellular location">
    <subcellularLocation>
        <location evidence="1">Membrane</location>
        <topology evidence="1">Multi-pass membrane protein</topology>
    </subcellularLocation>
</comment>
<evidence type="ECO:0000256" key="5">
    <source>
        <dbReference type="ARBA" id="ARBA00023136"/>
    </source>
</evidence>
<keyword evidence="6" id="KW-0479">Metal-binding</keyword>
<dbReference type="GO" id="GO:0005332">
    <property type="term" value="F:gamma-aminobutyric acid:sodium:chloride symporter activity"/>
    <property type="evidence" value="ECO:0007669"/>
    <property type="project" value="TreeGrafter"/>
</dbReference>
<dbReference type="PROSITE" id="PS00754">
    <property type="entry name" value="NA_NEUROTRAN_SYMP_2"/>
    <property type="match status" value="1"/>
</dbReference>
<feature type="binding site" evidence="6">
    <location>
        <position position="420"/>
    </location>
    <ligand>
        <name>Na(+)</name>
        <dbReference type="ChEBI" id="CHEBI:29101"/>
        <label>1</label>
    </ligand>
</feature>
<reference evidence="11" key="1">
    <citation type="submission" date="2003-08" db="EMBL/GenBank/DDBJ databases">
        <authorList>
            <person name="Birren B."/>
            <person name="Nusbaum C."/>
            <person name="Abebe A."/>
            <person name="Abouelleil A."/>
            <person name="Adekoya E."/>
            <person name="Ait-zahra M."/>
            <person name="Allen N."/>
            <person name="Allen T."/>
            <person name="An P."/>
            <person name="Anderson M."/>
            <person name="Anderson S."/>
            <person name="Arachchi H."/>
            <person name="Armbruster J."/>
            <person name="Bachantsang P."/>
            <person name="Baldwin J."/>
            <person name="Barry A."/>
            <person name="Bayul T."/>
            <person name="Blitshsteyn B."/>
            <person name="Bloom T."/>
            <person name="Blye J."/>
            <person name="Boguslavskiy L."/>
            <person name="Borowsky M."/>
            <person name="Boukhgalter B."/>
            <person name="Brunache A."/>
            <person name="Butler J."/>
            <person name="Calixte N."/>
            <person name="Calvo S."/>
            <person name="Camarata J."/>
            <person name="Campo K."/>
            <person name="Chang J."/>
            <person name="Cheshatsang Y."/>
            <person name="Citroen M."/>
            <person name="Collymore A."/>
            <person name="Considine T."/>
            <person name="Cook A."/>
            <person name="Cooke P."/>
            <person name="Corum B."/>
            <person name="Cuomo C."/>
            <person name="David R."/>
            <person name="Dawoe T."/>
            <person name="Degray S."/>
            <person name="Dodge S."/>
            <person name="Dooley K."/>
            <person name="Dorje P."/>
            <person name="Dorjee K."/>
            <person name="Dorris L."/>
            <person name="Duffey N."/>
            <person name="Dupes A."/>
            <person name="Elkins T."/>
            <person name="Engels R."/>
            <person name="Erickson J."/>
            <person name="Farina A."/>
            <person name="Faro S."/>
            <person name="Ferreira P."/>
            <person name="Fischer H."/>
            <person name="Fitzgerald M."/>
            <person name="Foley K."/>
            <person name="Gage D."/>
            <person name="Galagan J."/>
            <person name="Gearin G."/>
            <person name="Gnerre S."/>
            <person name="Gnirke A."/>
            <person name="Goyette A."/>
            <person name="Graham J."/>
            <person name="Grandbois E."/>
            <person name="Gyaltsen K."/>
            <person name="Hafez N."/>
            <person name="Hagopian D."/>
            <person name="Hagos B."/>
            <person name="Hall J."/>
            <person name="Hatcher B."/>
            <person name="Heller A."/>
            <person name="Higgins H."/>
            <person name="Honan T."/>
            <person name="Horn A."/>
            <person name="Houde N."/>
            <person name="Hughes L."/>
            <person name="Hulme W."/>
            <person name="Husby E."/>
            <person name="Iliev I."/>
            <person name="Jaffe D."/>
            <person name="Jones C."/>
            <person name="Kamal M."/>
            <person name="Kamat A."/>
            <person name="Kamvysselis M."/>
            <person name="Karlsson E."/>
            <person name="Kells C."/>
            <person name="Kieu A."/>
            <person name="Kisner P."/>
            <person name="Kodira C."/>
            <person name="Kulbokas E."/>
            <person name="Labutti K."/>
            <person name="Lama D."/>
            <person name="Landers T."/>
            <person name="Leger J."/>
            <person name="Levine S."/>
            <person name="Lewis D."/>
            <person name="Lewis T."/>
            <person name="Lindblad-toh K."/>
            <person name="Liu X."/>
            <person name="Lokyitsang T."/>
            <person name="Lokyitsang Y."/>
            <person name="Lucien O."/>
            <person name="Lui A."/>
            <person name="Ma L.J."/>
            <person name="Mabbitt R."/>
            <person name="Macdonald J."/>
            <person name="Maclean C."/>
            <person name="Major J."/>
            <person name="Manning J."/>
            <person name="Marabella R."/>
            <person name="Maru K."/>
            <person name="Matthews C."/>
            <person name="Mauceli E."/>
            <person name="Mccarthy M."/>
            <person name="Mcdonough S."/>
            <person name="Mcghee T."/>
            <person name="Meldrim J."/>
            <person name="Meneus L."/>
            <person name="Mesirov J."/>
            <person name="Mihalev A."/>
            <person name="Mihova T."/>
            <person name="Mikkelsen T."/>
            <person name="Mlenga V."/>
            <person name="Moru K."/>
            <person name="Mozes J."/>
            <person name="Mulrain L."/>
            <person name="Munson G."/>
            <person name="Naylor J."/>
            <person name="Newes C."/>
            <person name="Nguyen C."/>
            <person name="Nguyen N."/>
            <person name="Nguyen T."/>
            <person name="Nicol R."/>
            <person name="Nielsen C."/>
            <person name="Nizzari M."/>
            <person name="Norbu C."/>
            <person name="Norbu N."/>
            <person name="O'donnell P."/>
            <person name="Okoawo O."/>
            <person name="O'leary S."/>
            <person name="Omotosho B."/>
            <person name="O'neill K."/>
            <person name="Osman S."/>
            <person name="Parker S."/>
            <person name="Perrin D."/>
            <person name="Phunkhang P."/>
            <person name="Piqani B."/>
            <person name="Purcell S."/>
            <person name="Rachupka T."/>
            <person name="Ramasamy U."/>
            <person name="Rameau R."/>
            <person name="Ray V."/>
            <person name="Raymond C."/>
            <person name="Retta R."/>
            <person name="Richardson S."/>
            <person name="Rise C."/>
            <person name="Rodriguez J."/>
            <person name="Rogers J."/>
            <person name="Rogov P."/>
            <person name="Rutman M."/>
            <person name="Schupbach R."/>
            <person name="Seaman C."/>
            <person name="Settipalli S."/>
            <person name="Sharpe T."/>
            <person name="Sheridan J."/>
            <person name="Sherpa N."/>
            <person name="Shi J."/>
            <person name="Smirnov S."/>
            <person name="Smith C."/>
            <person name="Sougnez C."/>
            <person name="Spencer B."/>
            <person name="Stalker J."/>
            <person name="Stange-thomann N."/>
            <person name="Stavropoulos S."/>
            <person name="Stetson K."/>
            <person name="Stone C."/>
            <person name="Stone S."/>
            <person name="Stubbs M."/>
            <person name="Talamas J."/>
            <person name="Tchuinga P."/>
            <person name="Tenzing P."/>
            <person name="Tesfaye S."/>
            <person name="Theodore J."/>
            <person name="Thoulutsang Y."/>
            <person name="Topham K."/>
            <person name="Towey S."/>
            <person name="Tsamla T."/>
            <person name="Tsomo N."/>
            <person name="Vallee D."/>
            <person name="Vassiliev H."/>
            <person name="Venkataraman V."/>
            <person name="Vinson J."/>
            <person name="Vo A."/>
            <person name="Wade C."/>
            <person name="Wang S."/>
            <person name="Wangchuk T."/>
            <person name="Wangdi T."/>
            <person name="Whittaker C."/>
            <person name="Wilkinson J."/>
            <person name="Wu Y."/>
            <person name="Wyman D."/>
            <person name="Yadav S."/>
            <person name="Yang S."/>
            <person name="Yang X."/>
            <person name="Yeager S."/>
            <person name="Yee E."/>
            <person name="Young G."/>
            <person name="Zainoun J."/>
            <person name="Zembeck L."/>
            <person name="Zimmer A."/>
            <person name="Zody M."/>
            <person name="Lander E."/>
        </authorList>
    </citation>
    <scope>NUCLEOTIDE SEQUENCE [LARGE SCALE GENOMIC DNA]</scope>
</reference>
<feature type="transmembrane region" description="Helical" evidence="9">
    <location>
        <begin position="448"/>
        <end position="474"/>
    </location>
</feature>
<evidence type="ECO:0000256" key="6">
    <source>
        <dbReference type="PIRSR" id="PIRSR600175-1"/>
    </source>
</evidence>
<dbReference type="Pfam" id="PF00209">
    <property type="entry name" value="SNF"/>
    <property type="match status" value="3"/>
</dbReference>
<evidence type="ECO:0000256" key="2">
    <source>
        <dbReference type="ARBA" id="ARBA00022448"/>
    </source>
</evidence>
<dbReference type="PANTHER" id="PTHR11616">
    <property type="entry name" value="SODIUM/CHLORIDE DEPENDENT TRANSPORTER"/>
    <property type="match status" value="1"/>
</dbReference>
<dbReference type="CDD" id="cd11496">
    <property type="entry name" value="SLC6sbd-TauT-like"/>
    <property type="match status" value="1"/>
</dbReference>
<dbReference type="GO" id="GO:0005886">
    <property type="term" value="C:plasma membrane"/>
    <property type="evidence" value="ECO:0007669"/>
    <property type="project" value="TreeGrafter"/>
</dbReference>
<organism evidence="10 11">
    <name type="scientific">Ciona savignyi</name>
    <name type="common">Pacific transparent sea squirt</name>
    <dbReference type="NCBI Taxonomy" id="51511"/>
    <lineage>
        <taxon>Eukaryota</taxon>
        <taxon>Metazoa</taxon>
        <taxon>Chordata</taxon>
        <taxon>Tunicata</taxon>
        <taxon>Ascidiacea</taxon>
        <taxon>Phlebobranchia</taxon>
        <taxon>Cionidae</taxon>
        <taxon>Ciona</taxon>
    </lineage>
</organism>
<feature type="transmembrane region" description="Helical" evidence="9">
    <location>
        <begin position="17"/>
        <end position="35"/>
    </location>
</feature>
<keyword evidence="8" id="KW-0769">Symport</keyword>
<reference evidence="10" key="3">
    <citation type="submission" date="2025-09" db="UniProtKB">
        <authorList>
            <consortium name="Ensembl"/>
        </authorList>
    </citation>
    <scope>IDENTIFICATION</scope>
</reference>
<keyword evidence="3 8" id="KW-0812">Transmembrane</keyword>
<evidence type="ECO:0000256" key="3">
    <source>
        <dbReference type="ARBA" id="ARBA00022692"/>
    </source>
</evidence>